<evidence type="ECO:0000256" key="4">
    <source>
        <dbReference type="PROSITE-ProRule" id="PRU00339"/>
    </source>
</evidence>
<feature type="domain" description="Tetratricopeptide repeat protein 21A/21B N-terminal ARM repeat" evidence="6">
    <location>
        <begin position="8"/>
        <end position="231"/>
    </location>
</feature>
<dbReference type="Pfam" id="PF25063">
    <property type="entry name" value="ARM_TT21_C"/>
    <property type="match status" value="1"/>
</dbReference>
<evidence type="ECO:0008006" key="12">
    <source>
        <dbReference type="Google" id="ProtNLM"/>
    </source>
</evidence>
<dbReference type="Gene3D" id="1.25.40.10">
    <property type="entry name" value="Tetratricopeptide repeat domain"/>
    <property type="match status" value="4"/>
</dbReference>
<protein>
    <recommendedName>
        <fullName evidence="12">Tetratricopeptide repeat protein 21B</fullName>
    </recommendedName>
</protein>
<dbReference type="Pfam" id="PF25062">
    <property type="entry name" value="ARM_TT21_N"/>
    <property type="match status" value="1"/>
</dbReference>
<dbReference type="PANTHER" id="PTHR14699:SF0">
    <property type="entry name" value="TETRATRICOPEPTIDE REPEAT PROTEIN 21 HOMOLOG"/>
    <property type="match status" value="1"/>
</dbReference>
<evidence type="ECO:0000313" key="11">
    <source>
        <dbReference type="Proteomes" id="UP000319731"/>
    </source>
</evidence>
<dbReference type="Pfam" id="PF25064">
    <property type="entry name" value="ARM_TT21_5th"/>
    <property type="match status" value="1"/>
</dbReference>
<organism evidence="10 11">
    <name type="scientific">Synchytrium microbalum</name>
    <dbReference type="NCBI Taxonomy" id="1806994"/>
    <lineage>
        <taxon>Eukaryota</taxon>
        <taxon>Fungi</taxon>
        <taxon>Fungi incertae sedis</taxon>
        <taxon>Chytridiomycota</taxon>
        <taxon>Chytridiomycota incertae sedis</taxon>
        <taxon>Chytridiomycetes</taxon>
        <taxon>Synchytriales</taxon>
        <taxon>Synchytriaceae</taxon>
        <taxon>Synchytrium</taxon>
    </lineage>
</organism>
<dbReference type="Pfam" id="PF25060">
    <property type="entry name" value="ARM_TT21_2nd"/>
    <property type="match status" value="1"/>
</dbReference>
<dbReference type="InterPro" id="IPR056834">
    <property type="entry name" value="ARM_TT21_C"/>
</dbReference>
<proteinExistence type="inferred from homology"/>
<evidence type="ECO:0000313" key="10">
    <source>
        <dbReference type="EMBL" id="TPX31100.1"/>
    </source>
</evidence>
<dbReference type="GO" id="GO:0005929">
    <property type="term" value="C:cilium"/>
    <property type="evidence" value="ECO:0007669"/>
    <property type="project" value="GOC"/>
</dbReference>
<accession>A0A507BL05</accession>
<dbReference type="Proteomes" id="UP000319731">
    <property type="component" value="Unassembled WGS sequence"/>
</dbReference>
<evidence type="ECO:0000259" key="6">
    <source>
        <dbReference type="Pfam" id="PF25062"/>
    </source>
</evidence>
<feature type="repeat" description="TPR" evidence="4">
    <location>
        <begin position="974"/>
        <end position="1007"/>
    </location>
</feature>
<dbReference type="FunFam" id="1.25.40.10:FF:000219">
    <property type="entry name" value="Tetratricopeptide repeat domain 21B"/>
    <property type="match status" value="1"/>
</dbReference>
<keyword evidence="2" id="KW-0677">Repeat</keyword>
<evidence type="ECO:0000259" key="5">
    <source>
        <dbReference type="Pfam" id="PF25060"/>
    </source>
</evidence>
<dbReference type="InterPro" id="IPR056833">
    <property type="entry name" value="ARM_TT21_N"/>
</dbReference>
<comment type="similarity">
    <text evidence="1">Belongs to the TTC21 family.</text>
</comment>
<dbReference type="RefSeq" id="XP_031022617.1">
    <property type="nucleotide sequence ID" value="XM_031171408.1"/>
</dbReference>
<gene>
    <name evidence="10" type="ORF">SmJEL517_g05482</name>
</gene>
<dbReference type="InterPro" id="IPR056835">
    <property type="entry name" value="ARM_TT21_5th"/>
</dbReference>
<keyword evidence="3 4" id="KW-0802">TPR repeat</keyword>
<keyword evidence="11" id="KW-1185">Reference proteome</keyword>
<dbReference type="SMART" id="SM00028">
    <property type="entry name" value="TPR"/>
    <property type="match status" value="13"/>
</dbReference>
<dbReference type="InterPro" id="IPR056832">
    <property type="entry name" value="ARM_TT21_2nd"/>
</dbReference>
<dbReference type="InterPro" id="IPR056836">
    <property type="entry name" value="ARM_TT21_4th"/>
</dbReference>
<feature type="repeat" description="TPR" evidence="4">
    <location>
        <begin position="743"/>
        <end position="776"/>
    </location>
</feature>
<dbReference type="EMBL" id="QEAO01000051">
    <property type="protein sequence ID" value="TPX31100.1"/>
    <property type="molecule type" value="Genomic_DNA"/>
</dbReference>
<dbReference type="STRING" id="1806994.A0A507BL05"/>
<evidence type="ECO:0000256" key="2">
    <source>
        <dbReference type="ARBA" id="ARBA00022737"/>
    </source>
</evidence>
<dbReference type="InterPro" id="IPR040364">
    <property type="entry name" value="TTC21A/TTC21B"/>
</dbReference>
<evidence type="ECO:0000259" key="9">
    <source>
        <dbReference type="Pfam" id="PF25068"/>
    </source>
</evidence>
<reference evidence="10 11" key="1">
    <citation type="journal article" date="2019" name="Sci. Rep.">
        <title>Comparative genomics of chytrid fungi reveal insights into the obligate biotrophic and pathogenic lifestyle of Synchytrium endobioticum.</title>
        <authorList>
            <person name="van de Vossenberg B.T.L.H."/>
            <person name="Warris S."/>
            <person name="Nguyen H.D.T."/>
            <person name="van Gent-Pelzer M.P.E."/>
            <person name="Joly D.L."/>
            <person name="van de Geest H.C."/>
            <person name="Bonants P.J.M."/>
            <person name="Smith D.S."/>
            <person name="Levesque C.A."/>
            <person name="van der Lee T.A.J."/>
        </authorList>
    </citation>
    <scope>NUCLEOTIDE SEQUENCE [LARGE SCALE GENOMIC DNA]</scope>
    <source>
        <strain evidence="10 11">JEL517</strain>
    </source>
</reference>
<name>A0A507BL05_9FUNG</name>
<comment type="caution">
    <text evidence="10">The sequence shown here is derived from an EMBL/GenBank/DDBJ whole genome shotgun (WGS) entry which is preliminary data.</text>
</comment>
<feature type="domain" description="Tetratricopeptide repeat protein 21A/21B fourth ARM" evidence="9">
    <location>
        <begin position="779"/>
        <end position="933"/>
    </location>
</feature>
<feature type="domain" description="Tetratricopeptide repeat protein 21A/21B second ARM" evidence="5">
    <location>
        <begin position="268"/>
        <end position="559"/>
    </location>
</feature>
<dbReference type="SUPFAM" id="SSF48452">
    <property type="entry name" value="TPR-like"/>
    <property type="match status" value="4"/>
</dbReference>
<evidence type="ECO:0000259" key="8">
    <source>
        <dbReference type="Pfam" id="PF25064"/>
    </source>
</evidence>
<feature type="domain" description="Tetratricopeptide repeat protein 21A/21B fifth ARM repeats" evidence="8">
    <location>
        <begin position="975"/>
        <end position="1093"/>
    </location>
</feature>
<dbReference type="GO" id="GO:0061512">
    <property type="term" value="P:protein localization to cilium"/>
    <property type="evidence" value="ECO:0007669"/>
    <property type="project" value="TreeGrafter"/>
</dbReference>
<dbReference type="Pfam" id="PF25068">
    <property type="entry name" value="ARM_TT21_4th"/>
    <property type="match status" value="1"/>
</dbReference>
<dbReference type="GO" id="GO:0030991">
    <property type="term" value="C:intraciliary transport particle A"/>
    <property type="evidence" value="ECO:0007669"/>
    <property type="project" value="TreeGrafter"/>
</dbReference>
<dbReference type="GO" id="GO:0035721">
    <property type="term" value="P:intraciliary retrograde transport"/>
    <property type="evidence" value="ECO:0007669"/>
    <property type="project" value="TreeGrafter"/>
</dbReference>
<dbReference type="GeneID" id="42006705"/>
<evidence type="ECO:0000256" key="1">
    <source>
        <dbReference type="ARBA" id="ARBA00010935"/>
    </source>
</evidence>
<dbReference type="Pfam" id="PF13181">
    <property type="entry name" value="TPR_8"/>
    <property type="match status" value="1"/>
</dbReference>
<evidence type="ECO:0000259" key="7">
    <source>
        <dbReference type="Pfam" id="PF25063"/>
    </source>
</evidence>
<dbReference type="OrthoDB" id="10259630at2759"/>
<dbReference type="InterPro" id="IPR011990">
    <property type="entry name" value="TPR-like_helical_dom_sf"/>
</dbReference>
<dbReference type="InterPro" id="IPR019734">
    <property type="entry name" value="TPR_rpt"/>
</dbReference>
<sequence>MEEDTSLVHYYCRKGWFHHVKTICDLALKRRMGDPLLLFWKAFSLLSCRKPVEAIRDLLPLLEKRDLVLAAPAALIHAHRQCQTIDHEAIDELQAKLTIASSSTNLSDRAHIHVALFYLYIGDTDHAKQHVKSALDIANSALALTAMGWIELKRAASRPAQSNWFDRALEVDSFAVDALMGKMDFLCKVRNQLEVALDLAAQITVKLPTFLPAHIERMWILLGMEAWDQMLEASTIVLTMAPDNIDALLAAALHQVCREGNLKTVVEQLTQLNQVIAKVEPSNSSLLLSTSRAFSRLASRHAGILQQCYIMIERALKLDPSSSIWAEMGYLQILRGISSAGFALLSSITARVWNGANHFDIVGNVASAKDAYQTSSNLDSHNFDALQGLIHCQLLDGDYGSAGEQLELCNELQATLGHSSYIAYLTSLYSWLAYRDSESRIKSLDEVVELQRQKAETIQPSVSFFIHINCDLLMEVARDFMEMAPSDPKAGHPSLRSAEALLSFVTRLLPACSAAVLLQATAQYLSQQSSTAMSTLVALLKQDQSSPKAHLLMARIQIQLKKYDQALQSCEMALAGGFEVRGWLSWNYLRGKALSGQGRYEEAITAFSAALSVVSKGVDSKSKGLQASSEGVLASDRVNVFLELVDCHGKLNHQEEATRLMQDAQRLFSSSMDGSRFTLASAELAIQREDYDKAIELLSTIPPTHNTFVDAKTRMAEIYLKFNHNNQMYVKCFGDIVEHSPSAENSICLGDAYMTISEYEKAIAIYESALQSYPEARELASKVGYALVKTHRYQKAIAYYESALEGATDIPLMIDLADLHRRLGQFDEAERIVHKCLDGQDASGRAADVALHQNIKLNLLLARIYHDTSNLPSAFTYLSRARDLQLRAVSGGGSTATSDQLRVGCGDICHQLGEVALAMNDSDAAKDFWTQALQMNSASRQSLICLIKLCMSQTDLGNAHSYLNSLLKLNPDDPEAAVLVADVSLRRGAFDHAITHYRELLERQPQNYMALERFIEVSRRAGMLGEAAKAITIVEDRRKKVIGTASTAGLRFCKGLHARYINNANLALREFNACRRDLVWGERAISAMVEIFLNPDNEILGGEALNAVREAQEPGAETDDSDSDLLAVLTADKLLKELPQNPKSVKTRVLECYALMGTRHKSECELAVARLTDVLNDNPDHVPSLLGQAIAYMHLKQPPRARNQLKRIAKLDWTSELGDEFERSWLLLADIYIQGGKFDLATELVKRVLKHNMSSLRAYELLGHIMEKEASYRDASDQYERAWQLCNHNSAATGYRLAFNYLKAKRYVEAIEVCLKILEKDAEYPKVKKDILEKARAALRP</sequence>
<dbReference type="PANTHER" id="PTHR14699">
    <property type="entry name" value="STI2 PROTEIN-RELATED"/>
    <property type="match status" value="1"/>
</dbReference>
<dbReference type="Pfam" id="PF25058">
    <property type="entry name" value="ARM_TT21"/>
    <property type="match status" value="1"/>
</dbReference>
<evidence type="ECO:0000256" key="3">
    <source>
        <dbReference type="ARBA" id="ARBA00022803"/>
    </source>
</evidence>
<feature type="domain" description="Tetratricopeptide repeat protein 21A/21B C-terminal ARM" evidence="7">
    <location>
        <begin position="1130"/>
        <end position="1336"/>
    </location>
</feature>
<dbReference type="PROSITE" id="PS50005">
    <property type="entry name" value="TPR"/>
    <property type="match status" value="2"/>
</dbReference>